<evidence type="ECO:0000313" key="2">
    <source>
        <dbReference type="EMBL" id="MDQ0480863.1"/>
    </source>
</evidence>
<gene>
    <name evidence="2" type="ORF">QOZ93_002613</name>
</gene>
<evidence type="ECO:0000259" key="1">
    <source>
        <dbReference type="Pfam" id="PF26202"/>
    </source>
</evidence>
<protein>
    <recommendedName>
        <fullName evidence="1">Alsin helical array domain-containing protein</fullName>
    </recommendedName>
</protein>
<proteinExistence type="predicted"/>
<feature type="domain" description="Alsin helical array" evidence="1">
    <location>
        <begin position="4"/>
        <end position="155"/>
    </location>
</feature>
<keyword evidence="3" id="KW-1185">Reference proteome</keyword>
<dbReference type="InterPro" id="IPR059093">
    <property type="entry name" value="HA_Alsin"/>
</dbReference>
<dbReference type="RefSeq" id="WP_307357104.1">
    <property type="nucleotide sequence ID" value="NZ_BAAACJ010000016.1"/>
</dbReference>
<dbReference type="PROSITE" id="PS51257">
    <property type="entry name" value="PROKAR_LIPOPROTEIN"/>
    <property type="match status" value="1"/>
</dbReference>
<evidence type="ECO:0000313" key="3">
    <source>
        <dbReference type="Proteomes" id="UP001224418"/>
    </source>
</evidence>
<dbReference type="EMBL" id="JAUSWN010000031">
    <property type="protein sequence ID" value="MDQ0480863.1"/>
    <property type="molecule type" value="Genomic_DNA"/>
</dbReference>
<dbReference type="Pfam" id="PF26202">
    <property type="entry name" value="HA_Alsin"/>
    <property type="match status" value="1"/>
</dbReference>
<organism evidence="2 3">
    <name type="scientific">Hathewaya limosa</name>
    <name type="common">Clostridium limosum</name>
    <dbReference type="NCBI Taxonomy" id="1536"/>
    <lineage>
        <taxon>Bacteria</taxon>
        <taxon>Bacillati</taxon>
        <taxon>Bacillota</taxon>
        <taxon>Clostridia</taxon>
        <taxon>Eubacteriales</taxon>
        <taxon>Clostridiaceae</taxon>
        <taxon>Hathewaya</taxon>
    </lineage>
</organism>
<name>A0ABU0JXG8_HATLI</name>
<dbReference type="Proteomes" id="UP001224418">
    <property type="component" value="Unassembled WGS sequence"/>
</dbReference>
<accession>A0ABU0JXG8</accession>
<sequence>MKMKISKSFILIVAIFSCIICFINGMRERPQEILENFFTSIKLEQNDWIEKNVIINEKCKSSYKELNKVKARLSELDTKKIKVSEKLNNCVLSKIQYEIKAVKKVDKHTTIFEVEVTNIDLYKVFSLELNKYLLDIVHENHKTLEEDEKLKNSIGEDLIKVMNDNDVETSTRIVKIKLKKFNGKLFVYIDNEDIINVLSGNLLMAHRVMDQVI</sequence>
<comment type="caution">
    <text evidence="2">The sequence shown here is derived from an EMBL/GenBank/DDBJ whole genome shotgun (WGS) entry which is preliminary data.</text>
</comment>
<reference evidence="2 3" key="1">
    <citation type="submission" date="2023-07" db="EMBL/GenBank/DDBJ databases">
        <title>Genomic Encyclopedia of Type Strains, Phase IV (KMG-IV): sequencing the most valuable type-strain genomes for metagenomic binning, comparative biology and taxonomic classification.</title>
        <authorList>
            <person name="Goeker M."/>
        </authorList>
    </citation>
    <scope>NUCLEOTIDE SEQUENCE [LARGE SCALE GENOMIC DNA]</scope>
    <source>
        <strain evidence="2 3">DSM 1400</strain>
    </source>
</reference>